<proteinExistence type="predicted"/>
<dbReference type="SUPFAM" id="SSF56219">
    <property type="entry name" value="DNase I-like"/>
    <property type="match status" value="1"/>
</dbReference>
<evidence type="ECO:0000313" key="1">
    <source>
        <dbReference type="EMBL" id="KAK9687739.1"/>
    </source>
</evidence>
<evidence type="ECO:0000313" key="2">
    <source>
        <dbReference type="Proteomes" id="UP001458880"/>
    </source>
</evidence>
<keyword evidence="2" id="KW-1185">Reference proteome</keyword>
<gene>
    <name evidence="1" type="ORF">QE152_g36041</name>
</gene>
<name>A0AAW1IED1_POPJA</name>
<dbReference type="AlphaFoldDB" id="A0AAW1IED1"/>
<dbReference type="Gene3D" id="3.60.10.10">
    <property type="entry name" value="Endonuclease/exonuclease/phosphatase"/>
    <property type="match status" value="1"/>
</dbReference>
<sequence length="147" mass="16284">MSNKPNRVRVLQVNLGRGRVAHDIAYAVACERNIDVIVISEPNKKLSSTPGYIADQNQNVAIYVKNKNAGIISSFSGDGFVCLQWKEWCIFGCYCSPNVNFEAFKSFTDNLMWAVKNTNLDTSTKYPAGYFKPATNKPAFPGTMEGS</sequence>
<comment type="caution">
    <text evidence="1">The sequence shown here is derived from an EMBL/GenBank/DDBJ whole genome shotgun (WGS) entry which is preliminary data.</text>
</comment>
<protein>
    <submittedName>
        <fullName evidence="1">Uncharacterized protein</fullName>
    </submittedName>
</protein>
<reference evidence="1 2" key="1">
    <citation type="journal article" date="2024" name="BMC Genomics">
        <title>De novo assembly and annotation of Popillia japonica's genome with initial clues to its potential as an invasive pest.</title>
        <authorList>
            <person name="Cucini C."/>
            <person name="Boschi S."/>
            <person name="Funari R."/>
            <person name="Cardaioli E."/>
            <person name="Iannotti N."/>
            <person name="Marturano G."/>
            <person name="Paoli F."/>
            <person name="Bruttini M."/>
            <person name="Carapelli A."/>
            <person name="Frati F."/>
            <person name="Nardi F."/>
        </authorList>
    </citation>
    <scope>NUCLEOTIDE SEQUENCE [LARGE SCALE GENOMIC DNA]</scope>
    <source>
        <strain evidence="1">DMR45628</strain>
    </source>
</reference>
<dbReference type="EMBL" id="JASPKY010000627">
    <property type="protein sequence ID" value="KAK9687739.1"/>
    <property type="molecule type" value="Genomic_DNA"/>
</dbReference>
<accession>A0AAW1IED1</accession>
<dbReference type="Proteomes" id="UP001458880">
    <property type="component" value="Unassembled WGS sequence"/>
</dbReference>
<dbReference type="InterPro" id="IPR036691">
    <property type="entry name" value="Endo/exonu/phosph_ase_sf"/>
</dbReference>
<organism evidence="1 2">
    <name type="scientific">Popillia japonica</name>
    <name type="common">Japanese beetle</name>
    <dbReference type="NCBI Taxonomy" id="7064"/>
    <lineage>
        <taxon>Eukaryota</taxon>
        <taxon>Metazoa</taxon>
        <taxon>Ecdysozoa</taxon>
        <taxon>Arthropoda</taxon>
        <taxon>Hexapoda</taxon>
        <taxon>Insecta</taxon>
        <taxon>Pterygota</taxon>
        <taxon>Neoptera</taxon>
        <taxon>Endopterygota</taxon>
        <taxon>Coleoptera</taxon>
        <taxon>Polyphaga</taxon>
        <taxon>Scarabaeiformia</taxon>
        <taxon>Scarabaeidae</taxon>
        <taxon>Rutelinae</taxon>
        <taxon>Popillia</taxon>
    </lineage>
</organism>